<dbReference type="PANTHER" id="PTHR47506">
    <property type="entry name" value="TRANSCRIPTIONAL REGULATORY PROTEIN"/>
    <property type="match status" value="1"/>
</dbReference>
<dbReference type="PROSITE" id="PS50977">
    <property type="entry name" value="HTH_TETR_2"/>
    <property type="match status" value="1"/>
</dbReference>
<dbReference type="PANTHER" id="PTHR47506:SF1">
    <property type="entry name" value="HTH-TYPE TRANSCRIPTIONAL REGULATOR YJDC"/>
    <property type="match status" value="1"/>
</dbReference>
<dbReference type="PRINTS" id="PR00455">
    <property type="entry name" value="HTHTETR"/>
</dbReference>
<dbReference type="SUPFAM" id="SSF48498">
    <property type="entry name" value="Tetracyclin repressor-like, C-terminal domain"/>
    <property type="match status" value="1"/>
</dbReference>
<evidence type="ECO:0000313" key="7">
    <source>
        <dbReference type="Proteomes" id="UP001597519"/>
    </source>
</evidence>
<dbReference type="EMBL" id="JBHUOQ010000004">
    <property type="protein sequence ID" value="MFD2830764.1"/>
    <property type="molecule type" value="Genomic_DNA"/>
</dbReference>
<feature type="DNA-binding region" description="H-T-H motif" evidence="4">
    <location>
        <begin position="36"/>
        <end position="55"/>
    </location>
</feature>
<evidence type="ECO:0000259" key="5">
    <source>
        <dbReference type="PROSITE" id="PS50977"/>
    </source>
</evidence>
<keyword evidence="1" id="KW-0805">Transcription regulation</keyword>
<keyword evidence="2 4" id="KW-0238">DNA-binding</keyword>
<evidence type="ECO:0000256" key="2">
    <source>
        <dbReference type="ARBA" id="ARBA00023125"/>
    </source>
</evidence>
<dbReference type="Proteomes" id="UP001597519">
    <property type="component" value="Unassembled WGS sequence"/>
</dbReference>
<organism evidence="6 7">
    <name type="scientific">Corticicoccus populi</name>
    <dbReference type="NCBI Taxonomy" id="1812821"/>
    <lineage>
        <taxon>Bacteria</taxon>
        <taxon>Bacillati</taxon>
        <taxon>Bacillota</taxon>
        <taxon>Bacilli</taxon>
        <taxon>Bacillales</taxon>
        <taxon>Staphylococcaceae</taxon>
        <taxon>Corticicoccus</taxon>
    </lineage>
</organism>
<keyword evidence="7" id="KW-1185">Reference proteome</keyword>
<protein>
    <submittedName>
        <fullName evidence="6">TetR/AcrR family transcriptional regulator</fullName>
    </submittedName>
</protein>
<feature type="domain" description="HTH tetR-type" evidence="5">
    <location>
        <begin position="13"/>
        <end position="73"/>
    </location>
</feature>
<reference evidence="7" key="1">
    <citation type="journal article" date="2019" name="Int. J. Syst. Evol. Microbiol.">
        <title>The Global Catalogue of Microorganisms (GCM) 10K type strain sequencing project: providing services to taxonomists for standard genome sequencing and annotation.</title>
        <authorList>
            <consortium name="The Broad Institute Genomics Platform"/>
            <consortium name="The Broad Institute Genome Sequencing Center for Infectious Disease"/>
            <person name="Wu L."/>
            <person name="Ma J."/>
        </authorList>
    </citation>
    <scope>NUCLEOTIDE SEQUENCE [LARGE SCALE GENOMIC DNA]</scope>
    <source>
        <strain evidence="7">KCTC 33575</strain>
    </source>
</reference>
<accession>A0ABW5WXC2</accession>
<proteinExistence type="predicted"/>
<sequence>MNTQTERFKKMRESSRIHILSSAVDTFIKNTYPNTTIKNIAKDAGISTGLLYRYFDSKQSLFEEILRDAIDGLKHITVQFQDIETPRETLEDVTGRIFNDLQNDDRTTKNMLLIAQHLTLKNTDSLLLDEIIRTDKEMINSLSKLIEAGQKKHVFNSGNSYSLAIHYFASLQGTAVMKHTLDEDYVLISPEVFLKYLIQ</sequence>
<dbReference type="SUPFAM" id="SSF46689">
    <property type="entry name" value="Homeodomain-like"/>
    <property type="match status" value="1"/>
</dbReference>
<evidence type="ECO:0000256" key="1">
    <source>
        <dbReference type="ARBA" id="ARBA00023015"/>
    </source>
</evidence>
<dbReference type="RefSeq" id="WP_377774115.1">
    <property type="nucleotide sequence ID" value="NZ_JBHUOQ010000004.1"/>
</dbReference>
<gene>
    <name evidence="6" type="ORF">ACFSX4_09865</name>
</gene>
<dbReference type="InterPro" id="IPR001647">
    <property type="entry name" value="HTH_TetR"/>
</dbReference>
<comment type="caution">
    <text evidence="6">The sequence shown here is derived from an EMBL/GenBank/DDBJ whole genome shotgun (WGS) entry which is preliminary data.</text>
</comment>
<keyword evidence="3" id="KW-0804">Transcription</keyword>
<dbReference type="Gene3D" id="1.10.357.10">
    <property type="entry name" value="Tetracycline Repressor, domain 2"/>
    <property type="match status" value="1"/>
</dbReference>
<evidence type="ECO:0000256" key="3">
    <source>
        <dbReference type="ARBA" id="ARBA00023163"/>
    </source>
</evidence>
<dbReference type="Pfam" id="PF00440">
    <property type="entry name" value="TetR_N"/>
    <property type="match status" value="1"/>
</dbReference>
<name>A0ABW5WXC2_9STAP</name>
<dbReference type="InterPro" id="IPR009057">
    <property type="entry name" value="Homeodomain-like_sf"/>
</dbReference>
<evidence type="ECO:0000313" key="6">
    <source>
        <dbReference type="EMBL" id="MFD2830764.1"/>
    </source>
</evidence>
<dbReference type="InterPro" id="IPR036271">
    <property type="entry name" value="Tet_transcr_reg_TetR-rel_C_sf"/>
</dbReference>
<evidence type="ECO:0000256" key="4">
    <source>
        <dbReference type="PROSITE-ProRule" id="PRU00335"/>
    </source>
</evidence>